<dbReference type="Proteomes" id="UP000078541">
    <property type="component" value="Unassembled WGS sequence"/>
</dbReference>
<evidence type="ECO:0000256" key="5">
    <source>
        <dbReference type="ARBA" id="ARBA00023136"/>
    </source>
</evidence>
<gene>
    <name evidence="6" type="ORF">ALC56_03005</name>
</gene>
<keyword evidence="2" id="KW-0813">Transport</keyword>
<dbReference type="GO" id="GO:0005886">
    <property type="term" value="C:plasma membrane"/>
    <property type="evidence" value="ECO:0007669"/>
    <property type="project" value="TreeGrafter"/>
</dbReference>
<dbReference type="PROSITE" id="PS01271">
    <property type="entry name" value="NA_SULFATE"/>
    <property type="match status" value="1"/>
</dbReference>
<dbReference type="InterPro" id="IPR031312">
    <property type="entry name" value="Na/sul_symport_CS"/>
</dbReference>
<evidence type="ECO:0000313" key="6">
    <source>
        <dbReference type="EMBL" id="KYN42546.1"/>
    </source>
</evidence>
<reference evidence="6 7" key="1">
    <citation type="submission" date="2016-03" db="EMBL/GenBank/DDBJ databases">
        <title>Trachymyrmex septentrionalis WGS genome.</title>
        <authorList>
            <person name="Nygaard S."/>
            <person name="Hu H."/>
            <person name="Boomsma J."/>
            <person name="Zhang G."/>
        </authorList>
    </citation>
    <scope>NUCLEOTIDE SEQUENCE [LARGE SCALE GENOMIC DNA]</scope>
    <source>
        <strain evidence="6">Tsep2-gDNA-1</strain>
        <tissue evidence="6">Whole body</tissue>
    </source>
</reference>
<sequence length="142" mass="16061">MELHPMYLMIPATLMCSFSFRLPVGTPPNAIVTIAGHIPTNWLIIGGCAPAMYSLLVEIILFPTWGVFVYGIKDFPDWARHVPVNNTDVFQLIYSFKYNDIDGIRTFATSGVVTKHSNTELQSHTEENIYVIILMNLFRLPV</sequence>
<evidence type="ECO:0000256" key="1">
    <source>
        <dbReference type="ARBA" id="ARBA00004141"/>
    </source>
</evidence>
<keyword evidence="3" id="KW-0812">Transmembrane</keyword>
<protein>
    <submittedName>
        <fullName evidence="6">Protein I'm not dead yet</fullName>
    </submittedName>
</protein>
<dbReference type="GO" id="GO:0015137">
    <property type="term" value="F:citrate transmembrane transporter activity"/>
    <property type="evidence" value="ECO:0007669"/>
    <property type="project" value="TreeGrafter"/>
</dbReference>
<accession>A0A151JZP1</accession>
<dbReference type="PANTHER" id="PTHR10283:SF82">
    <property type="entry name" value="SOLUTE CARRIER FAMILY 13 MEMBER 2"/>
    <property type="match status" value="1"/>
</dbReference>
<evidence type="ECO:0000256" key="4">
    <source>
        <dbReference type="ARBA" id="ARBA00022989"/>
    </source>
</evidence>
<organism evidence="6 7">
    <name type="scientific">Trachymyrmex septentrionalis</name>
    <dbReference type="NCBI Taxonomy" id="34720"/>
    <lineage>
        <taxon>Eukaryota</taxon>
        <taxon>Metazoa</taxon>
        <taxon>Ecdysozoa</taxon>
        <taxon>Arthropoda</taxon>
        <taxon>Hexapoda</taxon>
        <taxon>Insecta</taxon>
        <taxon>Pterygota</taxon>
        <taxon>Neoptera</taxon>
        <taxon>Endopterygota</taxon>
        <taxon>Hymenoptera</taxon>
        <taxon>Apocrita</taxon>
        <taxon>Aculeata</taxon>
        <taxon>Formicoidea</taxon>
        <taxon>Formicidae</taxon>
        <taxon>Myrmicinae</taxon>
        <taxon>Trachymyrmex</taxon>
    </lineage>
</organism>
<dbReference type="STRING" id="34720.A0A151JZP1"/>
<keyword evidence="4" id="KW-1133">Transmembrane helix</keyword>
<dbReference type="GO" id="GO:0015141">
    <property type="term" value="F:succinate transmembrane transporter activity"/>
    <property type="evidence" value="ECO:0007669"/>
    <property type="project" value="TreeGrafter"/>
</dbReference>
<evidence type="ECO:0000256" key="2">
    <source>
        <dbReference type="ARBA" id="ARBA00022448"/>
    </source>
</evidence>
<evidence type="ECO:0000256" key="3">
    <source>
        <dbReference type="ARBA" id="ARBA00022692"/>
    </source>
</evidence>
<dbReference type="EMBL" id="KQ981337">
    <property type="protein sequence ID" value="KYN42546.1"/>
    <property type="molecule type" value="Genomic_DNA"/>
</dbReference>
<comment type="subcellular location">
    <subcellularLocation>
        <location evidence="1">Membrane</location>
        <topology evidence="1">Multi-pass membrane protein</topology>
    </subcellularLocation>
</comment>
<evidence type="ECO:0000313" key="7">
    <source>
        <dbReference type="Proteomes" id="UP000078541"/>
    </source>
</evidence>
<proteinExistence type="predicted"/>
<keyword evidence="5" id="KW-0472">Membrane</keyword>
<dbReference type="AlphaFoldDB" id="A0A151JZP1"/>
<name>A0A151JZP1_9HYME</name>
<dbReference type="PANTHER" id="PTHR10283">
    <property type="entry name" value="SOLUTE CARRIER FAMILY 13 MEMBER"/>
    <property type="match status" value="1"/>
</dbReference>
<keyword evidence="7" id="KW-1185">Reference proteome</keyword>